<protein>
    <recommendedName>
        <fullName evidence="2">2EXR domain-containing protein</fullName>
    </recommendedName>
</protein>
<dbReference type="PANTHER" id="PTHR35910:SF6">
    <property type="entry name" value="2EXR DOMAIN-CONTAINING PROTEIN"/>
    <property type="match status" value="1"/>
</dbReference>
<proteinExistence type="predicted"/>
<dbReference type="Proteomes" id="UP001244207">
    <property type="component" value="Unassembled WGS sequence"/>
</dbReference>
<dbReference type="EMBL" id="JAHMHS010000045">
    <property type="protein sequence ID" value="KAK1725069.1"/>
    <property type="molecule type" value="Genomic_DNA"/>
</dbReference>
<dbReference type="InterPro" id="IPR045518">
    <property type="entry name" value="2EXR"/>
</dbReference>
<dbReference type="AlphaFoldDB" id="A0AAD8XER7"/>
<organism evidence="3 4">
    <name type="scientific">Glomerella acutata</name>
    <name type="common">Colletotrichum acutatum</name>
    <dbReference type="NCBI Taxonomy" id="27357"/>
    <lineage>
        <taxon>Eukaryota</taxon>
        <taxon>Fungi</taxon>
        <taxon>Dikarya</taxon>
        <taxon>Ascomycota</taxon>
        <taxon>Pezizomycotina</taxon>
        <taxon>Sordariomycetes</taxon>
        <taxon>Hypocreomycetidae</taxon>
        <taxon>Glomerellales</taxon>
        <taxon>Glomerellaceae</taxon>
        <taxon>Colletotrichum</taxon>
        <taxon>Colletotrichum acutatum species complex</taxon>
    </lineage>
</organism>
<gene>
    <name evidence="3" type="ORF">BDZ83DRAFT_621050</name>
</gene>
<dbReference type="RefSeq" id="XP_060365124.1">
    <property type="nucleotide sequence ID" value="XM_060508225.1"/>
</dbReference>
<name>A0AAD8XER7_GLOAC</name>
<sequence>MASGCHSETTFPPLGPPTQACRVDRLTGRPTYFSRPMSGELKRLTTSCHLPSVPSHLISSYLSLQLHTSDNILLSNTYSSPSQRPLSHPIERDQLLRKRKSIRVQWPNSLSYTHVRCESNLIMSSTTTILTSSQQTMTSPHHPSPQSCHPFMTLPLELRLLIWETFSSEPRVFEYRVDTHLIKPPREYRHPRAAALITNAESRKATRALLRPFPHPYDVQKDSRPSPPELEFVPSSDIVYLPPLVYRTRLGAWDSLWTTKPGIENVGIHWSVLLDERRIAEALRACSRCFTDMRRLFVFIEFKPLPQPEEEVGNGGIVRLLGPAEDEYRLPSLYAEAHGLMDEFWTWGELSTALQKVRRGLKWAPEIEGVLYTREMEEASAF</sequence>
<accession>A0AAD8XER7</accession>
<evidence type="ECO:0000313" key="4">
    <source>
        <dbReference type="Proteomes" id="UP001244207"/>
    </source>
</evidence>
<feature type="compositionally biased region" description="Polar residues" evidence="1">
    <location>
        <begin position="1"/>
        <end position="10"/>
    </location>
</feature>
<dbReference type="GeneID" id="85392124"/>
<feature type="region of interest" description="Disordered" evidence="1">
    <location>
        <begin position="1"/>
        <end position="20"/>
    </location>
</feature>
<dbReference type="Pfam" id="PF20150">
    <property type="entry name" value="2EXR"/>
    <property type="match status" value="1"/>
</dbReference>
<feature type="domain" description="2EXR" evidence="2">
    <location>
        <begin position="149"/>
        <end position="239"/>
    </location>
</feature>
<evidence type="ECO:0000259" key="2">
    <source>
        <dbReference type="Pfam" id="PF20150"/>
    </source>
</evidence>
<evidence type="ECO:0000313" key="3">
    <source>
        <dbReference type="EMBL" id="KAK1725069.1"/>
    </source>
</evidence>
<comment type="caution">
    <text evidence="3">The sequence shown here is derived from an EMBL/GenBank/DDBJ whole genome shotgun (WGS) entry which is preliminary data.</text>
</comment>
<dbReference type="PANTHER" id="PTHR35910">
    <property type="entry name" value="2EXR DOMAIN-CONTAINING PROTEIN"/>
    <property type="match status" value="1"/>
</dbReference>
<keyword evidence="4" id="KW-1185">Reference proteome</keyword>
<evidence type="ECO:0000256" key="1">
    <source>
        <dbReference type="SAM" id="MobiDB-lite"/>
    </source>
</evidence>
<reference evidence="3" key="1">
    <citation type="submission" date="2021-12" db="EMBL/GenBank/DDBJ databases">
        <title>Comparative genomics, transcriptomics and evolutionary studies reveal genomic signatures of adaptation to plant cell wall in hemibiotrophic fungi.</title>
        <authorList>
            <consortium name="DOE Joint Genome Institute"/>
            <person name="Baroncelli R."/>
            <person name="Diaz J.F."/>
            <person name="Benocci T."/>
            <person name="Peng M."/>
            <person name="Battaglia E."/>
            <person name="Haridas S."/>
            <person name="Andreopoulos W."/>
            <person name="Labutti K."/>
            <person name="Pangilinan J."/>
            <person name="Floch G.L."/>
            <person name="Makela M.R."/>
            <person name="Henrissat B."/>
            <person name="Grigoriev I.V."/>
            <person name="Crouch J.A."/>
            <person name="De Vries R.P."/>
            <person name="Sukno S.A."/>
            <person name="Thon M.R."/>
        </authorList>
    </citation>
    <scope>NUCLEOTIDE SEQUENCE</scope>
    <source>
        <strain evidence="3">CBS 112980</strain>
    </source>
</reference>